<feature type="domain" description="C2H2-type" evidence="6">
    <location>
        <begin position="84"/>
        <end position="111"/>
    </location>
</feature>
<dbReference type="GO" id="GO:0000978">
    <property type="term" value="F:RNA polymerase II cis-regulatory region sequence-specific DNA binding"/>
    <property type="evidence" value="ECO:0007669"/>
    <property type="project" value="TreeGrafter"/>
</dbReference>
<evidence type="ECO:0000313" key="8">
    <source>
        <dbReference type="Proteomes" id="UP000694403"/>
    </source>
</evidence>
<keyword evidence="8" id="KW-1185">Reference proteome</keyword>
<dbReference type="Pfam" id="PF00096">
    <property type="entry name" value="zf-C2H2"/>
    <property type="match status" value="1"/>
</dbReference>
<dbReference type="PANTHER" id="PTHR23226">
    <property type="entry name" value="ZINC FINGER AND SCAN DOMAIN-CONTAINING"/>
    <property type="match status" value="1"/>
</dbReference>
<keyword evidence="4" id="KW-0862">Zinc</keyword>
<organism evidence="7 8">
    <name type="scientific">Chelydra serpentina</name>
    <name type="common">Snapping turtle</name>
    <name type="synonym">Testudo serpentina</name>
    <dbReference type="NCBI Taxonomy" id="8475"/>
    <lineage>
        <taxon>Eukaryota</taxon>
        <taxon>Metazoa</taxon>
        <taxon>Chordata</taxon>
        <taxon>Craniata</taxon>
        <taxon>Vertebrata</taxon>
        <taxon>Euteleostomi</taxon>
        <taxon>Archelosauria</taxon>
        <taxon>Testudinata</taxon>
        <taxon>Testudines</taxon>
        <taxon>Cryptodira</taxon>
        <taxon>Durocryptodira</taxon>
        <taxon>Americhelydia</taxon>
        <taxon>Chelydroidea</taxon>
        <taxon>Chelydridae</taxon>
        <taxon>Chelydra</taxon>
    </lineage>
</organism>
<dbReference type="SUPFAM" id="SSF57667">
    <property type="entry name" value="beta-beta-alpha zinc fingers"/>
    <property type="match status" value="2"/>
</dbReference>
<accession>A0A8C3T290</accession>
<evidence type="ECO:0000313" key="7">
    <source>
        <dbReference type="Ensembl" id="ENSCSRP00000021899.1"/>
    </source>
</evidence>
<reference evidence="7" key="1">
    <citation type="submission" date="2025-08" db="UniProtKB">
        <authorList>
            <consortium name="Ensembl"/>
        </authorList>
    </citation>
    <scope>IDENTIFICATION</scope>
</reference>
<feature type="domain" description="C2H2-type" evidence="6">
    <location>
        <begin position="115"/>
        <end position="142"/>
    </location>
</feature>
<dbReference type="InterPro" id="IPR013087">
    <property type="entry name" value="Znf_C2H2_type"/>
</dbReference>
<dbReference type="FunFam" id="3.30.160.60:FF:000038">
    <property type="entry name" value="Zinc finger protein 624"/>
    <property type="match status" value="1"/>
</dbReference>
<dbReference type="AlphaFoldDB" id="A0A8C3T290"/>
<proteinExistence type="predicted"/>
<protein>
    <recommendedName>
        <fullName evidence="6">C2H2-type domain-containing protein</fullName>
    </recommendedName>
</protein>
<dbReference type="Gene3D" id="3.30.160.60">
    <property type="entry name" value="Classic Zinc Finger"/>
    <property type="match status" value="3"/>
</dbReference>
<dbReference type="Ensembl" id="ENSCSRT00000022870.1">
    <property type="protein sequence ID" value="ENSCSRP00000021899.1"/>
    <property type="gene ID" value="ENSCSRG00000016548.1"/>
</dbReference>
<evidence type="ECO:0000259" key="6">
    <source>
        <dbReference type="PROSITE" id="PS50157"/>
    </source>
</evidence>
<evidence type="ECO:0000256" key="2">
    <source>
        <dbReference type="ARBA" id="ARBA00022737"/>
    </source>
</evidence>
<dbReference type="PANTHER" id="PTHR23226:SF377">
    <property type="entry name" value="ZINC FINGER AND SCAN DOMAIN-CONTAINING PROTEIN 20"/>
    <property type="match status" value="1"/>
</dbReference>
<keyword evidence="3 5" id="KW-0863">Zinc-finger</keyword>
<dbReference type="InterPro" id="IPR036236">
    <property type="entry name" value="Znf_C2H2_sf"/>
</dbReference>
<evidence type="ECO:0000256" key="3">
    <source>
        <dbReference type="ARBA" id="ARBA00022771"/>
    </source>
</evidence>
<dbReference type="PROSITE" id="PS00028">
    <property type="entry name" value="ZINC_FINGER_C2H2_1"/>
    <property type="match status" value="2"/>
</dbReference>
<evidence type="ECO:0000256" key="1">
    <source>
        <dbReference type="ARBA" id="ARBA00022723"/>
    </source>
</evidence>
<keyword evidence="2" id="KW-0677">Repeat</keyword>
<dbReference type="SMART" id="SM00355">
    <property type="entry name" value="ZnF_C2H2"/>
    <property type="match status" value="2"/>
</dbReference>
<name>A0A8C3T290_CHESE</name>
<reference evidence="7" key="2">
    <citation type="submission" date="2025-09" db="UniProtKB">
        <authorList>
            <consortium name="Ensembl"/>
        </authorList>
    </citation>
    <scope>IDENTIFICATION</scope>
</reference>
<keyword evidence="1" id="KW-0479">Metal-binding</keyword>
<sequence>MRKFLGKWNHRGPLWEELKEIYPSAWSREKPGEIGTDQRGYWETTQGSKWINLLNVGEETRIPDFIRKSDLVKHEAIHTGERPHKCLDCGKSFLWRSDLVNHQAIHTGQRPHKPHKCLDCGKSFTRRSHLTKHERIHTGSKLL</sequence>
<dbReference type="GO" id="GO:0008270">
    <property type="term" value="F:zinc ion binding"/>
    <property type="evidence" value="ECO:0007669"/>
    <property type="project" value="UniProtKB-KW"/>
</dbReference>
<dbReference type="Proteomes" id="UP000694403">
    <property type="component" value="Unplaced"/>
</dbReference>
<evidence type="ECO:0000256" key="4">
    <source>
        <dbReference type="ARBA" id="ARBA00022833"/>
    </source>
</evidence>
<dbReference type="PROSITE" id="PS50157">
    <property type="entry name" value="ZINC_FINGER_C2H2_2"/>
    <property type="match status" value="3"/>
</dbReference>
<dbReference type="GO" id="GO:0000981">
    <property type="term" value="F:DNA-binding transcription factor activity, RNA polymerase II-specific"/>
    <property type="evidence" value="ECO:0007669"/>
    <property type="project" value="TreeGrafter"/>
</dbReference>
<evidence type="ECO:0000256" key="5">
    <source>
        <dbReference type="PROSITE-ProRule" id="PRU00042"/>
    </source>
</evidence>
<dbReference type="FunFam" id="3.30.160.60:FF:002343">
    <property type="entry name" value="Zinc finger protein 33A"/>
    <property type="match status" value="1"/>
</dbReference>
<feature type="domain" description="C2H2-type" evidence="6">
    <location>
        <begin position="65"/>
        <end position="83"/>
    </location>
</feature>